<dbReference type="Proteomes" id="UP000053766">
    <property type="component" value="Unassembled WGS sequence"/>
</dbReference>
<gene>
    <name evidence="1" type="ORF">DICVIV_10882</name>
</gene>
<evidence type="ECO:0000313" key="2">
    <source>
        <dbReference type="Proteomes" id="UP000053766"/>
    </source>
</evidence>
<dbReference type="EMBL" id="KN716590">
    <property type="protein sequence ID" value="KJH43131.1"/>
    <property type="molecule type" value="Genomic_DNA"/>
</dbReference>
<dbReference type="AlphaFoldDB" id="A0A0D8XL98"/>
<evidence type="ECO:0000313" key="1">
    <source>
        <dbReference type="EMBL" id="KJH43131.1"/>
    </source>
</evidence>
<organism evidence="1 2">
    <name type="scientific">Dictyocaulus viviparus</name>
    <name type="common">Bovine lungworm</name>
    <dbReference type="NCBI Taxonomy" id="29172"/>
    <lineage>
        <taxon>Eukaryota</taxon>
        <taxon>Metazoa</taxon>
        <taxon>Ecdysozoa</taxon>
        <taxon>Nematoda</taxon>
        <taxon>Chromadorea</taxon>
        <taxon>Rhabditida</taxon>
        <taxon>Rhabditina</taxon>
        <taxon>Rhabditomorpha</taxon>
        <taxon>Strongyloidea</taxon>
        <taxon>Metastrongylidae</taxon>
        <taxon>Dictyocaulus</taxon>
    </lineage>
</organism>
<name>A0A0D8XL98_DICVI</name>
<keyword evidence="2" id="KW-1185">Reference proteome</keyword>
<reference evidence="1 2" key="1">
    <citation type="submission" date="2013-11" db="EMBL/GenBank/DDBJ databases">
        <title>Draft genome of the bovine lungworm Dictyocaulus viviparus.</title>
        <authorList>
            <person name="Mitreva M."/>
        </authorList>
    </citation>
    <scope>NUCLEOTIDE SEQUENCE [LARGE SCALE GENOMIC DNA]</scope>
    <source>
        <strain evidence="1 2">HannoverDv2000</strain>
    </source>
</reference>
<reference evidence="2" key="2">
    <citation type="journal article" date="2016" name="Sci. Rep.">
        <title>Dictyocaulus viviparus genome, variome and transcriptome elucidate lungworm biology and support future intervention.</title>
        <authorList>
            <person name="McNulty S.N."/>
            <person name="Strube C."/>
            <person name="Rosa B.A."/>
            <person name="Martin J.C."/>
            <person name="Tyagi R."/>
            <person name="Choi Y.J."/>
            <person name="Wang Q."/>
            <person name="Hallsworth Pepin K."/>
            <person name="Zhang X."/>
            <person name="Ozersky P."/>
            <person name="Wilson R.K."/>
            <person name="Sternberg P.W."/>
            <person name="Gasser R.B."/>
            <person name="Mitreva M."/>
        </authorList>
    </citation>
    <scope>NUCLEOTIDE SEQUENCE [LARGE SCALE GENOMIC DNA]</scope>
    <source>
        <strain evidence="2">HannoverDv2000</strain>
    </source>
</reference>
<protein>
    <submittedName>
        <fullName evidence="1">Uncharacterized protein</fullName>
    </submittedName>
</protein>
<proteinExistence type="predicted"/>
<sequence length="114" mass="13179">MPLACCVTFITSHDFALFNDFRYDVQIVKNSLLLLVLVVISRRHQRKGNGATLFSINISRYFIIHTCFFRLTAIFFVRLSSVKNVLRKTKELQQCFISSLRGSLLYVFTGSYSI</sequence>
<accession>A0A0D8XL98</accession>